<gene>
    <name evidence="3" type="primary">LOC113216499</name>
</gene>
<evidence type="ECO:0000313" key="3">
    <source>
        <dbReference type="RefSeq" id="XP_026292031.2"/>
    </source>
</evidence>
<organism evidence="2 3">
    <name type="scientific">Frankliniella occidentalis</name>
    <name type="common">Western flower thrips</name>
    <name type="synonym">Euthrips occidentalis</name>
    <dbReference type="NCBI Taxonomy" id="133901"/>
    <lineage>
        <taxon>Eukaryota</taxon>
        <taxon>Metazoa</taxon>
        <taxon>Ecdysozoa</taxon>
        <taxon>Arthropoda</taxon>
        <taxon>Hexapoda</taxon>
        <taxon>Insecta</taxon>
        <taxon>Pterygota</taxon>
        <taxon>Neoptera</taxon>
        <taxon>Paraneoptera</taxon>
        <taxon>Thysanoptera</taxon>
        <taxon>Terebrantia</taxon>
        <taxon>Thripoidea</taxon>
        <taxon>Thripidae</taxon>
        <taxon>Frankliniella</taxon>
    </lineage>
</organism>
<accession>A0A6J1TMH9</accession>
<dbReference type="OrthoDB" id="8436363at2759"/>
<dbReference type="Proteomes" id="UP000504606">
    <property type="component" value="Unplaced"/>
</dbReference>
<sequence>MEADNAMNILKACQMSGCLEILDLDGIRVSTDFMKVKKQLENSREISIIVEGPLSDYEIKGPNLAEMMLKRARFEGFKPKKKRRKKDFGHLLLEFAENGVESILPEQFTELALKKKKIKVREELLRALYEQFQLKKSRVDVGAMLDCYMHLFPDTVLPPLVPKKKKKKGRKKKKGKKSKLKF</sequence>
<dbReference type="GeneID" id="113216499"/>
<name>A0A6J1TMH9_FRAOC</name>
<reference evidence="3" key="1">
    <citation type="submission" date="2025-08" db="UniProtKB">
        <authorList>
            <consortium name="RefSeq"/>
        </authorList>
    </citation>
    <scope>IDENTIFICATION</scope>
    <source>
        <tissue evidence="3">Whole organism</tissue>
    </source>
</reference>
<evidence type="ECO:0000256" key="1">
    <source>
        <dbReference type="SAM" id="MobiDB-lite"/>
    </source>
</evidence>
<dbReference type="RefSeq" id="XP_026292031.2">
    <property type="nucleotide sequence ID" value="XM_026436246.2"/>
</dbReference>
<keyword evidence="2" id="KW-1185">Reference proteome</keyword>
<proteinExistence type="predicted"/>
<evidence type="ECO:0000313" key="2">
    <source>
        <dbReference type="Proteomes" id="UP000504606"/>
    </source>
</evidence>
<dbReference type="AlphaFoldDB" id="A0A6J1TMH9"/>
<feature type="region of interest" description="Disordered" evidence="1">
    <location>
        <begin position="160"/>
        <end position="182"/>
    </location>
</feature>
<protein>
    <submittedName>
        <fullName evidence="3">Uncharacterized protein LOC113216499</fullName>
    </submittedName>
</protein>
<dbReference type="KEGG" id="foc:113216499"/>
<feature type="compositionally biased region" description="Basic residues" evidence="1">
    <location>
        <begin position="162"/>
        <end position="182"/>
    </location>
</feature>